<reference evidence="1" key="1">
    <citation type="submission" date="2021-05" db="EMBL/GenBank/DDBJ databases">
        <authorList>
            <person name="Alioto T."/>
            <person name="Alioto T."/>
            <person name="Gomez Garrido J."/>
        </authorList>
    </citation>
    <scope>NUCLEOTIDE SEQUENCE</scope>
</reference>
<dbReference type="EMBL" id="HBUF01069281">
    <property type="protein sequence ID" value="CAG6628936.1"/>
    <property type="molecule type" value="Transcribed_RNA"/>
</dbReference>
<proteinExistence type="predicted"/>
<dbReference type="EMBL" id="HBUF01556594">
    <property type="protein sequence ID" value="CAG6760501.1"/>
    <property type="molecule type" value="Transcribed_RNA"/>
</dbReference>
<protein>
    <submittedName>
        <fullName evidence="1">Uncharacterized protein</fullName>
    </submittedName>
</protein>
<dbReference type="EMBL" id="HBUF01556595">
    <property type="protein sequence ID" value="CAG6760502.1"/>
    <property type="molecule type" value="Transcribed_RNA"/>
</dbReference>
<organism evidence="1">
    <name type="scientific">Cacopsylla melanoneura</name>
    <dbReference type="NCBI Taxonomy" id="428564"/>
    <lineage>
        <taxon>Eukaryota</taxon>
        <taxon>Metazoa</taxon>
        <taxon>Ecdysozoa</taxon>
        <taxon>Arthropoda</taxon>
        <taxon>Hexapoda</taxon>
        <taxon>Insecta</taxon>
        <taxon>Pterygota</taxon>
        <taxon>Neoptera</taxon>
        <taxon>Paraneoptera</taxon>
        <taxon>Hemiptera</taxon>
        <taxon>Sternorrhyncha</taxon>
        <taxon>Psylloidea</taxon>
        <taxon>Psyllidae</taxon>
        <taxon>Psyllinae</taxon>
        <taxon>Cacopsylla</taxon>
    </lineage>
</organism>
<evidence type="ECO:0000313" key="1">
    <source>
        <dbReference type="EMBL" id="CAG6760503.1"/>
    </source>
</evidence>
<sequence>MSNPSCKIQNCECQNVELSLDILYWLSHRNIDVRPLLMKQAYIKSKKAASSHHFGDGIGEFLQWDVPLVQSDVVSLAQSDNAVDAETFKRGTTNMKHEGSFCKKLKK</sequence>
<dbReference type="AlphaFoldDB" id="A0A8D9A6D7"/>
<accession>A0A8D9A6D7</accession>
<name>A0A8D9A6D7_9HEMI</name>
<dbReference type="EMBL" id="HBUF01556596">
    <property type="protein sequence ID" value="CAG6760503.1"/>
    <property type="molecule type" value="Transcribed_RNA"/>
</dbReference>